<reference evidence="10" key="1">
    <citation type="journal article" date="2019" name="Int. J. Syst. Evol. Microbiol.">
        <title>The Global Catalogue of Microorganisms (GCM) 10K type strain sequencing project: providing services to taxonomists for standard genome sequencing and annotation.</title>
        <authorList>
            <consortium name="The Broad Institute Genomics Platform"/>
            <consortium name="The Broad Institute Genome Sequencing Center for Infectious Disease"/>
            <person name="Wu L."/>
            <person name="Ma J."/>
        </authorList>
    </citation>
    <scope>NUCLEOTIDE SEQUENCE [LARGE SCALE GENOMIC DNA]</scope>
    <source>
        <strain evidence="10">CCUG 59778</strain>
    </source>
</reference>
<keyword evidence="5 8" id="KW-0560">Oxidoreductase</keyword>
<evidence type="ECO:0000256" key="3">
    <source>
        <dbReference type="ARBA" id="ARBA00022516"/>
    </source>
</evidence>
<name>A0ABW0ETA6_9PSEU</name>
<keyword evidence="10" id="KW-1185">Reference proteome</keyword>
<keyword evidence="8" id="KW-0520">NAD</keyword>
<accession>A0ABW0ETA6</accession>
<comment type="pathway">
    <text evidence="1">Lipid metabolism.</text>
</comment>
<keyword evidence="6" id="KW-0443">Lipid metabolism</keyword>
<dbReference type="GO" id="GO:0004318">
    <property type="term" value="F:enoyl-[acyl-carrier-protein] reductase (NADH) activity"/>
    <property type="evidence" value="ECO:0007669"/>
    <property type="project" value="UniProtKB-EC"/>
</dbReference>
<dbReference type="EC" id="1.3.1.9" evidence="8"/>
<dbReference type="Gene3D" id="3.40.50.720">
    <property type="entry name" value="NAD(P)-binding Rossmann-like Domain"/>
    <property type="match status" value="1"/>
</dbReference>
<keyword evidence="7 8" id="KW-0275">Fatty acid biosynthesis</keyword>
<keyword evidence="3 8" id="KW-0444">Lipid biosynthesis</keyword>
<comment type="similarity">
    <text evidence="2 8">Belongs to the short-chain dehydrogenases/reductases (SDR) family. FabI subfamily.</text>
</comment>
<evidence type="ECO:0000256" key="8">
    <source>
        <dbReference type="PIRNR" id="PIRNR000094"/>
    </source>
</evidence>
<dbReference type="InterPro" id="IPR002347">
    <property type="entry name" value="SDR_fam"/>
</dbReference>
<proteinExistence type="inferred from homology"/>
<dbReference type="Pfam" id="PF13561">
    <property type="entry name" value="adh_short_C2"/>
    <property type="match status" value="1"/>
</dbReference>
<protein>
    <recommendedName>
        <fullName evidence="8">Enoyl-[acyl-carrier-protein] reductase [NADH]</fullName>
        <ecNumber evidence="8">1.3.1.9</ecNumber>
    </recommendedName>
</protein>
<evidence type="ECO:0000256" key="6">
    <source>
        <dbReference type="ARBA" id="ARBA00023098"/>
    </source>
</evidence>
<evidence type="ECO:0000313" key="10">
    <source>
        <dbReference type="Proteomes" id="UP001596157"/>
    </source>
</evidence>
<dbReference type="InterPro" id="IPR036291">
    <property type="entry name" value="NAD(P)-bd_dom_sf"/>
</dbReference>
<dbReference type="PANTHER" id="PTHR43159:SF2">
    <property type="entry name" value="ENOYL-[ACYL-CARRIER-PROTEIN] REDUCTASE [NADH], CHLOROPLASTIC"/>
    <property type="match status" value="1"/>
</dbReference>
<comment type="catalytic activity">
    <reaction evidence="8">
        <text>a 2,3-saturated acyl-[ACP] + NAD(+) = a (2E)-enoyl-[ACP] + NADH + H(+)</text>
        <dbReference type="Rhea" id="RHEA:10240"/>
        <dbReference type="Rhea" id="RHEA-COMP:9925"/>
        <dbReference type="Rhea" id="RHEA-COMP:9926"/>
        <dbReference type="ChEBI" id="CHEBI:15378"/>
        <dbReference type="ChEBI" id="CHEBI:57540"/>
        <dbReference type="ChEBI" id="CHEBI:57945"/>
        <dbReference type="ChEBI" id="CHEBI:78784"/>
        <dbReference type="ChEBI" id="CHEBI:78785"/>
        <dbReference type="EC" id="1.3.1.9"/>
    </reaction>
</comment>
<organism evidence="9 10">
    <name type="scientific">Actinokineospora guangxiensis</name>
    <dbReference type="NCBI Taxonomy" id="1490288"/>
    <lineage>
        <taxon>Bacteria</taxon>
        <taxon>Bacillati</taxon>
        <taxon>Actinomycetota</taxon>
        <taxon>Actinomycetes</taxon>
        <taxon>Pseudonocardiales</taxon>
        <taxon>Pseudonocardiaceae</taxon>
        <taxon>Actinokineospora</taxon>
    </lineage>
</organism>
<dbReference type="InterPro" id="IPR014358">
    <property type="entry name" value="Enoyl-ACP_Rdtase_NADH"/>
</dbReference>
<evidence type="ECO:0000256" key="7">
    <source>
        <dbReference type="ARBA" id="ARBA00023160"/>
    </source>
</evidence>
<sequence length="273" mass="28821">MFLHGKRVLVTGVVSTKSIAHAAARLAIEQGAQVTLTGFGRGLRITQRLGDDLGAEVLELDVTQPEHIAAAVRRIEEKWGGLDGILHSIAFAPSEALDGGFLTAEWEQVATALHVSTYSYVALANAFAPLMPGGSVVGLDFDATVVWPGYDWMGVAKAGLESANRYLAHNLGPRGIRVNLIASGPLKTIAANAIKSFGVFETVWRERAPLGWDEEDATPVGRAVCALWSDWLPAVTGEVIHVDGGVHAVGGTAPKAAEITEITEITGDVAAIR</sequence>
<evidence type="ECO:0000256" key="1">
    <source>
        <dbReference type="ARBA" id="ARBA00005189"/>
    </source>
</evidence>
<evidence type="ECO:0000256" key="5">
    <source>
        <dbReference type="ARBA" id="ARBA00023002"/>
    </source>
</evidence>
<dbReference type="EMBL" id="JBHSKF010000017">
    <property type="protein sequence ID" value="MFC5290547.1"/>
    <property type="molecule type" value="Genomic_DNA"/>
</dbReference>
<evidence type="ECO:0000256" key="4">
    <source>
        <dbReference type="ARBA" id="ARBA00022832"/>
    </source>
</evidence>
<keyword evidence="4" id="KW-0276">Fatty acid metabolism</keyword>
<dbReference type="RefSeq" id="WP_378250437.1">
    <property type="nucleotide sequence ID" value="NZ_JBHSKF010000017.1"/>
</dbReference>
<dbReference type="SUPFAM" id="SSF51735">
    <property type="entry name" value="NAD(P)-binding Rossmann-fold domains"/>
    <property type="match status" value="1"/>
</dbReference>
<gene>
    <name evidence="9" type="primary">fabI</name>
    <name evidence="9" type="ORF">ACFPM7_26130</name>
</gene>
<evidence type="ECO:0000256" key="2">
    <source>
        <dbReference type="ARBA" id="ARBA00009233"/>
    </source>
</evidence>
<dbReference type="NCBIfam" id="NF005908">
    <property type="entry name" value="PRK07889.1"/>
    <property type="match status" value="1"/>
</dbReference>
<evidence type="ECO:0000313" key="9">
    <source>
        <dbReference type="EMBL" id="MFC5290547.1"/>
    </source>
</evidence>
<dbReference type="Proteomes" id="UP001596157">
    <property type="component" value="Unassembled WGS sequence"/>
</dbReference>
<dbReference type="PIRSF" id="PIRSF000094">
    <property type="entry name" value="Enoyl-ACP_rdct"/>
    <property type="match status" value="1"/>
</dbReference>
<dbReference type="PANTHER" id="PTHR43159">
    <property type="entry name" value="ENOYL-[ACYL-CARRIER-PROTEIN] REDUCTASE"/>
    <property type="match status" value="1"/>
</dbReference>
<comment type="caution">
    <text evidence="9">The sequence shown here is derived from an EMBL/GenBank/DDBJ whole genome shotgun (WGS) entry which is preliminary data.</text>
</comment>